<accession>A0ABV2KKH6</accession>
<gene>
    <name evidence="2" type="ORF">ABID44_000877</name>
</gene>
<feature type="region of interest" description="Disordered" evidence="1">
    <location>
        <begin position="63"/>
        <end position="82"/>
    </location>
</feature>
<keyword evidence="3" id="KW-1185">Reference proteome</keyword>
<dbReference type="EMBL" id="JBEPMN010000002">
    <property type="protein sequence ID" value="MET3660563.1"/>
    <property type="molecule type" value="Genomic_DNA"/>
</dbReference>
<feature type="compositionally biased region" description="Low complexity" evidence="1">
    <location>
        <begin position="16"/>
        <end position="40"/>
    </location>
</feature>
<sequence>MGSSISRKSASEKRSAASPARVRCPPESAARGASGPASSPILARLQRPVDVGQFLDRRLARACAPDQGKSGADAEQVGDGGGRVHLNGLVEYGNGAVDRDGAGLERQPAGNDVEKGALADAVAADQACAAGTEGKIEI</sequence>
<evidence type="ECO:0000313" key="2">
    <source>
        <dbReference type="EMBL" id="MET3660563.1"/>
    </source>
</evidence>
<proteinExistence type="predicted"/>
<protein>
    <submittedName>
        <fullName evidence="2">Uncharacterized protein</fullName>
    </submittedName>
</protein>
<evidence type="ECO:0000313" key="3">
    <source>
        <dbReference type="Proteomes" id="UP001549143"/>
    </source>
</evidence>
<dbReference type="Proteomes" id="UP001549143">
    <property type="component" value="Unassembled WGS sequence"/>
</dbReference>
<feature type="region of interest" description="Disordered" evidence="1">
    <location>
        <begin position="1"/>
        <end position="44"/>
    </location>
</feature>
<evidence type="ECO:0000256" key="1">
    <source>
        <dbReference type="SAM" id="MobiDB-lite"/>
    </source>
</evidence>
<reference evidence="2 3" key="1">
    <citation type="submission" date="2024-06" db="EMBL/GenBank/DDBJ databases">
        <title>Genomic Encyclopedia of Type Strains, Phase IV (KMG-IV): sequencing the most valuable type-strain genomes for metagenomic binning, comparative biology and taxonomic classification.</title>
        <authorList>
            <person name="Goeker M."/>
        </authorList>
    </citation>
    <scope>NUCLEOTIDE SEQUENCE [LARGE SCALE GENOMIC DNA]</scope>
    <source>
        <strain evidence="2 3">DSM 19730</strain>
    </source>
</reference>
<organism evidence="2 3">
    <name type="scientific">Aquamicrobium ahrensii</name>
    <dbReference type="NCBI Taxonomy" id="469551"/>
    <lineage>
        <taxon>Bacteria</taxon>
        <taxon>Pseudomonadati</taxon>
        <taxon>Pseudomonadota</taxon>
        <taxon>Alphaproteobacteria</taxon>
        <taxon>Hyphomicrobiales</taxon>
        <taxon>Phyllobacteriaceae</taxon>
        <taxon>Aquamicrobium</taxon>
    </lineage>
</organism>
<comment type="caution">
    <text evidence="2">The sequence shown here is derived from an EMBL/GenBank/DDBJ whole genome shotgun (WGS) entry which is preliminary data.</text>
</comment>
<name>A0ABV2KKH6_9HYPH</name>